<protein>
    <submittedName>
        <fullName evidence="1">Uncharacterized protein</fullName>
    </submittedName>
</protein>
<reference evidence="1 2" key="1">
    <citation type="journal article" date="2019" name="Genome Biol. Evol.">
        <title>Insights into the evolution of the New World diploid cottons (Gossypium, subgenus Houzingenia) based on genome sequencing.</title>
        <authorList>
            <person name="Grover C.E."/>
            <person name="Arick M.A. 2nd"/>
            <person name="Thrash A."/>
            <person name="Conover J.L."/>
            <person name="Sanders W.S."/>
            <person name="Peterson D.G."/>
            <person name="Frelichowski J.E."/>
            <person name="Scheffler J.A."/>
            <person name="Scheffler B.E."/>
            <person name="Wendel J.F."/>
        </authorList>
    </citation>
    <scope>NUCLEOTIDE SEQUENCE [LARGE SCALE GENOMIC DNA]</scope>
    <source>
        <strain evidence="1">6</strain>
        <tissue evidence="1">Leaf</tissue>
    </source>
</reference>
<accession>A0A7J9K2G6</accession>
<keyword evidence="2" id="KW-1185">Reference proteome</keyword>
<name>A0A7J9K2G6_9ROSI</name>
<comment type="caution">
    <text evidence="1">The sequence shown here is derived from an EMBL/GenBank/DDBJ whole genome shotgun (WGS) entry which is preliminary data.</text>
</comment>
<proteinExistence type="predicted"/>
<evidence type="ECO:0000313" key="2">
    <source>
        <dbReference type="Proteomes" id="UP000593575"/>
    </source>
</evidence>
<dbReference type="Proteomes" id="UP000593575">
    <property type="component" value="Unassembled WGS sequence"/>
</dbReference>
<gene>
    <name evidence="1" type="ORF">Goarm_003209</name>
</gene>
<sequence>MTKTLLTAGITLPRLWVESQLRKSSCTMRS</sequence>
<organism evidence="1 2">
    <name type="scientific">Gossypium armourianum</name>
    <dbReference type="NCBI Taxonomy" id="34283"/>
    <lineage>
        <taxon>Eukaryota</taxon>
        <taxon>Viridiplantae</taxon>
        <taxon>Streptophyta</taxon>
        <taxon>Embryophyta</taxon>
        <taxon>Tracheophyta</taxon>
        <taxon>Spermatophyta</taxon>
        <taxon>Magnoliopsida</taxon>
        <taxon>eudicotyledons</taxon>
        <taxon>Gunneridae</taxon>
        <taxon>Pentapetalae</taxon>
        <taxon>rosids</taxon>
        <taxon>malvids</taxon>
        <taxon>Malvales</taxon>
        <taxon>Malvaceae</taxon>
        <taxon>Malvoideae</taxon>
        <taxon>Gossypium</taxon>
    </lineage>
</organism>
<dbReference type="AlphaFoldDB" id="A0A7J9K2G6"/>
<dbReference type="EMBL" id="JABFAE010000011">
    <property type="protein sequence ID" value="MBA0840640.1"/>
    <property type="molecule type" value="Genomic_DNA"/>
</dbReference>
<evidence type="ECO:0000313" key="1">
    <source>
        <dbReference type="EMBL" id="MBA0840640.1"/>
    </source>
</evidence>